<proteinExistence type="predicted"/>
<evidence type="ECO:0000313" key="1">
    <source>
        <dbReference type="EMBL" id="OCR22557.1"/>
    </source>
</evidence>
<dbReference type="EMBL" id="LGSI01000068">
    <property type="protein sequence ID" value="OCR22557.1"/>
    <property type="molecule type" value="Genomic_DNA"/>
</dbReference>
<evidence type="ECO:0000313" key="2">
    <source>
        <dbReference type="Proteomes" id="UP000093104"/>
    </source>
</evidence>
<dbReference type="AlphaFoldDB" id="A0A1C7Z0M1"/>
<gene>
    <name evidence="1" type="ORF">AFK24_26085</name>
</gene>
<reference evidence="1 2" key="1">
    <citation type="submission" date="2015-07" db="EMBL/GenBank/DDBJ databases">
        <title>Draft genome sequence of a diazotrophic, plant growth-promoting rhizobacterium of the Pseudomonas syringae complex.</title>
        <authorList>
            <person name="Patten C.L."/>
            <person name="Jeong H."/>
        </authorList>
    </citation>
    <scope>NUCLEOTIDE SEQUENCE [LARGE SCALE GENOMIC DNA]</scope>
    <source>
        <strain evidence="1 2">GR12-2</strain>
    </source>
</reference>
<organism evidence="1 2">
    <name type="scientific">Pseudomonas syringae</name>
    <dbReference type="NCBI Taxonomy" id="317"/>
    <lineage>
        <taxon>Bacteria</taxon>
        <taxon>Pseudomonadati</taxon>
        <taxon>Pseudomonadota</taxon>
        <taxon>Gammaproteobacteria</taxon>
        <taxon>Pseudomonadales</taxon>
        <taxon>Pseudomonadaceae</taxon>
        <taxon>Pseudomonas</taxon>
    </lineage>
</organism>
<dbReference type="Proteomes" id="UP000093104">
    <property type="component" value="Unassembled WGS sequence"/>
</dbReference>
<name>A0A1C7Z0M1_PSESX</name>
<sequence length="70" mass="7953">MTHHEQTHTIEQLINDTDELLRCAKATAYESADALRGNQRDHAFSVVYLIEMARGKLDQLIHAQAECGSW</sequence>
<comment type="caution">
    <text evidence="1">The sequence shown here is derived from an EMBL/GenBank/DDBJ whole genome shotgun (WGS) entry which is preliminary data.</text>
</comment>
<dbReference type="OrthoDB" id="6994083at2"/>
<dbReference type="Pfam" id="PF19619">
    <property type="entry name" value="DUF6124"/>
    <property type="match status" value="1"/>
</dbReference>
<evidence type="ECO:0008006" key="3">
    <source>
        <dbReference type="Google" id="ProtNLM"/>
    </source>
</evidence>
<dbReference type="RefSeq" id="WP_065835969.1">
    <property type="nucleotide sequence ID" value="NZ_LGSI01000068.1"/>
</dbReference>
<accession>A0A1C7Z0M1</accession>
<protein>
    <recommendedName>
        <fullName evidence="3">DUF3077 domain-containing protein</fullName>
    </recommendedName>
</protein>